<dbReference type="GO" id="GO:0015344">
    <property type="term" value="F:siderophore uptake transmembrane transporter activity"/>
    <property type="evidence" value="ECO:0007669"/>
    <property type="project" value="TreeGrafter"/>
</dbReference>
<dbReference type="AlphaFoldDB" id="B6BIA9"/>
<evidence type="ECO:0000256" key="6">
    <source>
        <dbReference type="ARBA" id="ARBA00023077"/>
    </source>
</evidence>
<keyword evidence="6 11" id="KW-0798">TonB box</keyword>
<keyword evidence="7 10" id="KW-0472">Membrane</keyword>
<evidence type="ECO:0000256" key="9">
    <source>
        <dbReference type="ARBA" id="ARBA00023237"/>
    </source>
</evidence>
<evidence type="ECO:0000259" key="14">
    <source>
        <dbReference type="Pfam" id="PF07715"/>
    </source>
</evidence>
<dbReference type="InterPro" id="IPR039426">
    <property type="entry name" value="TonB-dep_rcpt-like"/>
</dbReference>
<accession>B6BIA9</accession>
<keyword evidence="16" id="KW-1185">Reference proteome</keyword>
<dbReference type="InterPro" id="IPR037066">
    <property type="entry name" value="Plug_dom_sf"/>
</dbReference>
<dbReference type="Pfam" id="PF07715">
    <property type="entry name" value="Plug"/>
    <property type="match status" value="1"/>
</dbReference>
<reference evidence="15 16" key="1">
    <citation type="journal article" date="2012" name="Proc. Natl. Acad. Sci. U.S.A.">
        <title>Genome and physiology of a model Epsilonproteobacterium responsible for sulfide detoxification in marine oxygen depletion zones.</title>
        <authorList>
            <person name="Grote J."/>
            <person name="Schott T."/>
            <person name="Bruckner C.G."/>
            <person name="Glockner F.O."/>
            <person name="Jost G."/>
            <person name="Teeling H."/>
            <person name="Labrenz M."/>
            <person name="Jurgens K."/>
        </authorList>
    </citation>
    <scope>NUCLEOTIDE SEQUENCE [LARGE SCALE GENOMIC DNA]</scope>
    <source>
        <strain evidence="15 16">GD1</strain>
    </source>
</reference>
<comment type="similarity">
    <text evidence="10 11">Belongs to the TonB-dependent receptor family.</text>
</comment>
<dbReference type="EMBL" id="AFRZ01000001">
    <property type="protein sequence ID" value="EHP30260.1"/>
    <property type="molecule type" value="Genomic_DNA"/>
</dbReference>
<gene>
    <name evidence="15" type="ORF">SMGD1_1737</name>
</gene>
<dbReference type="Gene3D" id="2.170.130.10">
    <property type="entry name" value="TonB-dependent receptor, plug domain"/>
    <property type="match status" value="1"/>
</dbReference>
<feature type="signal peptide" evidence="12">
    <location>
        <begin position="1"/>
        <end position="22"/>
    </location>
</feature>
<evidence type="ECO:0000256" key="4">
    <source>
        <dbReference type="ARBA" id="ARBA00022692"/>
    </source>
</evidence>
<dbReference type="PANTHER" id="PTHR30069">
    <property type="entry name" value="TONB-DEPENDENT OUTER MEMBRANE RECEPTOR"/>
    <property type="match status" value="1"/>
</dbReference>
<dbReference type="PANTHER" id="PTHR30069:SF29">
    <property type="entry name" value="HEMOGLOBIN AND HEMOGLOBIN-HAPTOGLOBIN-BINDING PROTEIN 1-RELATED"/>
    <property type="match status" value="1"/>
</dbReference>
<evidence type="ECO:0000256" key="1">
    <source>
        <dbReference type="ARBA" id="ARBA00004571"/>
    </source>
</evidence>
<feature type="domain" description="TonB-dependent receptor-like beta-barrel" evidence="13">
    <location>
        <begin position="240"/>
        <end position="633"/>
    </location>
</feature>
<evidence type="ECO:0000256" key="12">
    <source>
        <dbReference type="SAM" id="SignalP"/>
    </source>
</evidence>
<organism evidence="15 16">
    <name type="scientific">Sulfurimonas gotlandica (strain DSM 19862 / JCM 16533 / GD1)</name>
    <dbReference type="NCBI Taxonomy" id="929558"/>
    <lineage>
        <taxon>Bacteria</taxon>
        <taxon>Pseudomonadati</taxon>
        <taxon>Campylobacterota</taxon>
        <taxon>Epsilonproteobacteria</taxon>
        <taxon>Campylobacterales</taxon>
        <taxon>Sulfurimonadaceae</taxon>
        <taxon>Sulfurimonas</taxon>
    </lineage>
</organism>
<dbReference type="HOGENOM" id="CLU_008287_18_0_7"/>
<dbReference type="Pfam" id="PF00593">
    <property type="entry name" value="TonB_dep_Rec_b-barrel"/>
    <property type="match status" value="1"/>
</dbReference>
<evidence type="ECO:0000256" key="11">
    <source>
        <dbReference type="RuleBase" id="RU003357"/>
    </source>
</evidence>
<comment type="caution">
    <text evidence="15">The sequence shown here is derived from an EMBL/GenBank/DDBJ whole genome shotgun (WGS) entry which is preliminary data.</text>
</comment>
<dbReference type="Gene3D" id="2.40.170.20">
    <property type="entry name" value="TonB-dependent receptor, beta-barrel domain"/>
    <property type="match status" value="1"/>
</dbReference>
<keyword evidence="5 12" id="KW-0732">Signal</keyword>
<sequence>MKKKLLLLVLPSFIFASSLQNALQEEISYLQEETFVTSASKVKENIKKTPASVTVITQEMIENMGANNIFDVLRSVPGLGVSQSNIYVDKITVRGIETWFSEKVLILLDGHSLNVDLLNGGATGAYKNIPIELIKRVEIIKGPASALYGENAFTALINIITKKAKDIDGAKVVVKYGSDNTKVANLSYGKTYDDFELTANLNYIKSDGDARFIASDAVGNSGYSNPTLDSFNGYLSLVHKNGFYATGNINTTEDGPRYGVAHALNNEDISKKITYFIELGYKNRLNEYLDLHIRAYYDSFKVDNTWRVFPAGSPAPAFTNGMLGYVGYETNKLGAETLLTFKYNKYTIVTGLSYEQQKLQNPWQKMNWNPVTGAPVGSIQDFSNPSTNFTDEVDRSFTAVYSELLYDVTKDIRINFGLRYDYYSDFGGTLNPRVGATWAINKDNIFKFMYGEAFRAPTFAELHNKNNPSIKGNPNLNPEMVKTHELSFQNSSIDDLQASITLFYTDIKDIIILENTIYTNKGQVTTKGAELEAKYNLRRGSYLLANYTYQKPENELTGDELENISNHEAYLGLNYRIDRHFNLYADAKFIGKQTRSTSDTREAVQSSITSNATLLAKDIMLKDLEMKFSIYNLFDEKSYDSYSPYDYPLGGRTYMAQLSYKF</sequence>
<dbReference type="GO" id="GO:0009279">
    <property type="term" value="C:cell outer membrane"/>
    <property type="evidence" value="ECO:0007669"/>
    <property type="project" value="UniProtKB-SubCell"/>
</dbReference>
<keyword evidence="9 10" id="KW-0998">Cell outer membrane</keyword>
<proteinExistence type="inferred from homology"/>
<evidence type="ECO:0000256" key="7">
    <source>
        <dbReference type="ARBA" id="ARBA00023136"/>
    </source>
</evidence>
<dbReference type="GO" id="GO:0044718">
    <property type="term" value="P:siderophore transmembrane transport"/>
    <property type="evidence" value="ECO:0007669"/>
    <property type="project" value="TreeGrafter"/>
</dbReference>
<evidence type="ECO:0000313" key="16">
    <source>
        <dbReference type="Proteomes" id="UP000006431"/>
    </source>
</evidence>
<evidence type="ECO:0000256" key="3">
    <source>
        <dbReference type="ARBA" id="ARBA00022452"/>
    </source>
</evidence>
<keyword evidence="4 10" id="KW-0812">Transmembrane</keyword>
<comment type="subcellular location">
    <subcellularLocation>
        <location evidence="1 10">Cell outer membrane</location>
        <topology evidence="1 10">Multi-pass membrane protein</topology>
    </subcellularLocation>
</comment>
<evidence type="ECO:0000259" key="13">
    <source>
        <dbReference type="Pfam" id="PF00593"/>
    </source>
</evidence>
<feature type="chain" id="PRO_5002843210" evidence="12">
    <location>
        <begin position="23"/>
        <end position="662"/>
    </location>
</feature>
<evidence type="ECO:0000256" key="10">
    <source>
        <dbReference type="PROSITE-ProRule" id="PRU01360"/>
    </source>
</evidence>
<accession>H1FV66</accession>
<dbReference type="OrthoDB" id="5389752at2"/>
<dbReference type="InterPro" id="IPR012910">
    <property type="entry name" value="Plug_dom"/>
</dbReference>
<dbReference type="PROSITE" id="PS52016">
    <property type="entry name" value="TONB_DEPENDENT_REC_3"/>
    <property type="match status" value="1"/>
</dbReference>
<dbReference type="InterPro" id="IPR036942">
    <property type="entry name" value="Beta-barrel_TonB_sf"/>
</dbReference>
<dbReference type="STRING" id="929558.SMGD1_1737"/>
<evidence type="ECO:0000313" key="15">
    <source>
        <dbReference type="EMBL" id="EHP30260.1"/>
    </source>
</evidence>
<dbReference type="eggNOG" id="COG4206">
    <property type="taxonomic scope" value="Bacteria"/>
</dbReference>
<dbReference type="SUPFAM" id="SSF56935">
    <property type="entry name" value="Porins"/>
    <property type="match status" value="1"/>
</dbReference>
<keyword evidence="3 10" id="KW-1134">Transmembrane beta strand</keyword>
<evidence type="ECO:0000256" key="8">
    <source>
        <dbReference type="ARBA" id="ARBA00023170"/>
    </source>
</evidence>
<dbReference type="InterPro" id="IPR000531">
    <property type="entry name" value="Beta-barrel_TonB"/>
</dbReference>
<dbReference type="Proteomes" id="UP000006431">
    <property type="component" value="Unassembled WGS sequence"/>
</dbReference>
<feature type="domain" description="TonB-dependent receptor plug" evidence="14">
    <location>
        <begin position="46"/>
        <end position="153"/>
    </location>
</feature>
<evidence type="ECO:0000256" key="2">
    <source>
        <dbReference type="ARBA" id="ARBA00022448"/>
    </source>
</evidence>
<dbReference type="RefSeq" id="WP_008336508.1">
    <property type="nucleotide sequence ID" value="NZ_AFRZ01000001.1"/>
</dbReference>
<dbReference type="PATRIC" id="fig|929558.5.peg.1731"/>
<keyword evidence="8 15" id="KW-0675">Receptor</keyword>
<evidence type="ECO:0000256" key="5">
    <source>
        <dbReference type="ARBA" id="ARBA00022729"/>
    </source>
</evidence>
<keyword evidence="2 10" id="KW-0813">Transport</keyword>
<dbReference type="CDD" id="cd01347">
    <property type="entry name" value="ligand_gated_channel"/>
    <property type="match status" value="1"/>
</dbReference>
<name>B6BIA9_SULGG</name>
<protein>
    <submittedName>
        <fullName evidence="15">TonB-dependent receptor</fullName>
    </submittedName>
</protein>